<dbReference type="NCBIfam" id="TIGR02893">
    <property type="entry name" value="spore_yabQ"/>
    <property type="match status" value="1"/>
</dbReference>
<keyword evidence="1" id="KW-1133">Transmembrane helix</keyword>
<dbReference type="Proteomes" id="UP000243255">
    <property type="component" value="Unassembled WGS sequence"/>
</dbReference>
<sequence length="164" mass="19260">MMPFTQDVSVFYATIYGGIAIGILFDAYRALKGNFKIINYLSLIFDAVFWFFVTLMVFITINAIENFDLRYYHFAALFIGFILYYKTISKFVLLGLDKTIHFSTQTSKKTVLCMVSILDNLYYVIIYSLHLLFDIIFYIPSIFFTSKKKLRKKYASIIKTKKRV</sequence>
<name>A0A1M5S4S2_9FIRM</name>
<evidence type="ECO:0000256" key="1">
    <source>
        <dbReference type="SAM" id="Phobius"/>
    </source>
</evidence>
<evidence type="ECO:0000313" key="3">
    <source>
        <dbReference type="Proteomes" id="UP000243255"/>
    </source>
</evidence>
<feature type="transmembrane region" description="Helical" evidence="1">
    <location>
        <begin position="71"/>
        <end position="88"/>
    </location>
</feature>
<dbReference type="Pfam" id="PF09578">
    <property type="entry name" value="Spore_YabQ"/>
    <property type="match status" value="1"/>
</dbReference>
<evidence type="ECO:0000313" key="2">
    <source>
        <dbReference type="EMBL" id="SHH33484.1"/>
    </source>
</evidence>
<keyword evidence="3" id="KW-1185">Reference proteome</keyword>
<keyword evidence="1" id="KW-0812">Transmembrane</keyword>
<dbReference type="STRING" id="1121321.SAMN04488530_1377"/>
<feature type="transmembrane region" description="Helical" evidence="1">
    <location>
        <begin position="121"/>
        <end position="144"/>
    </location>
</feature>
<dbReference type="RefSeq" id="WP_073127257.1">
    <property type="nucleotide sequence ID" value="NZ_BAABCH010000081.1"/>
</dbReference>
<protein>
    <submittedName>
        <fullName evidence="2">Spore cortex biosynthesis protein YabQ</fullName>
    </submittedName>
</protein>
<organism evidence="2 3">
    <name type="scientific">Asaccharospora irregularis DSM 2635</name>
    <dbReference type="NCBI Taxonomy" id="1121321"/>
    <lineage>
        <taxon>Bacteria</taxon>
        <taxon>Bacillati</taxon>
        <taxon>Bacillota</taxon>
        <taxon>Clostridia</taxon>
        <taxon>Peptostreptococcales</taxon>
        <taxon>Peptostreptococcaceae</taxon>
        <taxon>Asaccharospora</taxon>
    </lineage>
</organism>
<dbReference type="EMBL" id="FQWX01000037">
    <property type="protein sequence ID" value="SHH33484.1"/>
    <property type="molecule type" value="Genomic_DNA"/>
</dbReference>
<proteinExistence type="predicted"/>
<dbReference type="OrthoDB" id="1685240at2"/>
<gene>
    <name evidence="2" type="ORF">SAMN04488530_1377</name>
</gene>
<feature type="transmembrane region" description="Helical" evidence="1">
    <location>
        <begin position="37"/>
        <end position="59"/>
    </location>
</feature>
<keyword evidence="1" id="KW-0472">Membrane</keyword>
<reference evidence="3" key="1">
    <citation type="submission" date="2016-11" db="EMBL/GenBank/DDBJ databases">
        <authorList>
            <person name="Varghese N."/>
            <person name="Submissions S."/>
        </authorList>
    </citation>
    <scope>NUCLEOTIDE SEQUENCE [LARGE SCALE GENOMIC DNA]</scope>
    <source>
        <strain evidence="3">DSM 2635</strain>
    </source>
</reference>
<feature type="transmembrane region" description="Helical" evidence="1">
    <location>
        <begin position="12"/>
        <end position="31"/>
    </location>
</feature>
<dbReference type="InterPro" id="IPR019074">
    <property type="entry name" value="YabQ"/>
</dbReference>
<dbReference type="AlphaFoldDB" id="A0A1M5S4S2"/>
<accession>A0A1M5S4S2</accession>